<dbReference type="STRING" id="1385699.A7A78_13165"/>
<sequence length="142" mass="16986">MKSFVDGFIEKRISIETLQSLLNVNYQRNIFLEMIIDNGNKNNFEIQEGNKFYLKLKNDKNCIFVLLTTEKKTLEQIKQEVDYLKNEKIVYSVIFDPDKISENLVNPIYIDTKEWMNRIISHGINKQILHLQFLRDLDFSYE</sequence>
<dbReference type="RefSeq" id="WP_068762287.1">
    <property type="nucleotide sequence ID" value="NZ_LXIE01000028.1"/>
</dbReference>
<proteinExistence type="predicted"/>
<keyword evidence="2" id="KW-1185">Reference proteome</keyword>
<accession>A0A1A9LC89</accession>
<comment type="caution">
    <text evidence="1">The sequence shown here is derived from an EMBL/GenBank/DDBJ whole genome shotgun (WGS) entry which is preliminary data.</text>
</comment>
<evidence type="ECO:0000313" key="2">
    <source>
        <dbReference type="Proteomes" id="UP000077552"/>
    </source>
</evidence>
<gene>
    <name evidence="1" type="ORF">A7A78_13165</name>
</gene>
<name>A0A1A9LC89_9FLAO</name>
<dbReference type="EMBL" id="LXIE01000028">
    <property type="protein sequence ID" value="OAD90898.1"/>
    <property type="molecule type" value="Genomic_DNA"/>
</dbReference>
<dbReference type="AlphaFoldDB" id="A0A1A9LC89"/>
<dbReference type="Proteomes" id="UP000077552">
    <property type="component" value="Unassembled WGS sequence"/>
</dbReference>
<protein>
    <submittedName>
        <fullName evidence="1">Uncharacterized protein</fullName>
    </submittedName>
</protein>
<organism evidence="1 2">
    <name type="scientific">Aequorivita soesokkakensis</name>
    <dbReference type="NCBI Taxonomy" id="1385699"/>
    <lineage>
        <taxon>Bacteria</taxon>
        <taxon>Pseudomonadati</taxon>
        <taxon>Bacteroidota</taxon>
        <taxon>Flavobacteriia</taxon>
        <taxon>Flavobacteriales</taxon>
        <taxon>Flavobacteriaceae</taxon>
        <taxon>Aequorivita</taxon>
    </lineage>
</organism>
<reference evidence="1 2" key="1">
    <citation type="submission" date="2016-05" db="EMBL/GenBank/DDBJ databases">
        <title>Genome sequencing of Vitellibacter soesokkakensis RSSK-12.</title>
        <authorList>
            <person name="Thevarajoo S."/>
            <person name="Selvaratnam C."/>
            <person name="Goh K.M."/>
            <person name="Chan K.-G."/>
            <person name="Chong C.S."/>
        </authorList>
    </citation>
    <scope>NUCLEOTIDE SEQUENCE [LARGE SCALE GENOMIC DNA]</scope>
    <source>
        <strain evidence="1 2">RSSK-12</strain>
    </source>
</reference>
<evidence type="ECO:0000313" key="1">
    <source>
        <dbReference type="EMBL" id="OAD90898.1"/>
    </source>
</evidence>